<dbReference type="Gene3D" id="3.40.50.2000">
    <property type="entry name" value="Glycogen Phosphorylase B"/>
    <property type="match status" value="2"/>
</dbReference>
<dbReference type="InterPro" id="IPR002213">
    <property type="entry name" value="UDP_glucos_trans"/>
</dbReference>
<evidence type="ECO:0000313" key="6">
    <source>
        <dbReference type="RefSeq" id="XP_047739907.1"/>
    </source>
</evidence>
<dbReference type="CDD" id="cd03784">
    <property type="entry name" value="GT1_Gtf-like"/>
    <property type="match status" value="2"/>
</dbReference>
<protein>
    <submittedName>
        <fullName evidence="6">UDP-glycosyltransferase UGT5</fullName>
    </submittedName>
</protein>
<accession>A0A979FTH3</accession>
<dbReference type="OMA" id="ETVAYWT"/>
<evidence type="ECO:0000256" key="1">
    <source>
        <dbReference type="ARBA" id="ARBA00009995"/>
    </source>
</evidence>
<dbReference type="KEGG" id="hazt:108673231"/>
<reference evidence="6" key="1">
    <citation type="submission" date="2025-08" db="UniProtKB">
        <authorList>
            <consortium name="RefSeq"/>
        </authorList>
    </citation>
    <scope>IDENTIFICATION</scope>
    <source>
        <tissue evidence="6">Whole organism</tissue>
    </source>
</reference>
<dbReference type="PANTHER" id="PTHR48043:SF159">
    <property type="entry name" value="EG:EG0003.4 PROTEIN-RELATED"/>
    <property type="match status" value="1"/>
</dbReference>
<dbReference type="RefSeq" id="XP_047739907.1">
    <property type="nucleotide sequence ID" value="XM_047883951.1"/>
</dbReference>
<dbReference type="GO" id="GO:0008194">
    <property type="term" value="F:UDP-glycosyltransferase activity"/>
    <property type="evidence" value="ECO:0007669"/>
    <property type="project" value="InterPro"/>
</dbReference>
<keyword evidence="4" id="KW-0812">Transmembrane</keyword>
<keyword evidence="2" id="KW-0328">Glycosyltransferase</keyword>
<dbReference type="Proteomes" id="UP000694843">
    <property type="component" value="Unplaced"/>
</dbReference>
<evidence type="ECO:0000256" key="2">
    <source>
        <dbReference type="ARBA" id="ARBA00022676"/>
    </source>
</evidence>
<comment type="similarity">
    <text evidence="1">Belongs to the UDP-glycosyltransferase family.</text>
</comment>
<evidence type="ECO:0000313" key="5">
    <source>
        <dbReference type="Proteomes" id="UP000694843"/>
    </source>
</evidence>
<dbReference type="InterPro" id="IPR050271">
    <property type="entry name" value="UDP-glycosyltransferase"/>
</dbReference>
<keyword evidence="4" id="KW-1133">Transmembrane helix</keyword>
<evidence type="ECO:0000256" key="4">
    <source>
        <dbReference type="SAM" id="Phobius"/>
    </source>
</evidence>
<name>A0A979FTH3_HYAAZ</name>
<feature type="transmembrane region" description="Helical" evidence="4">
    <location>
        <begin position="518"/>
        <end position="541"/>
    </location>
</feature>
<keyword evidence="5" id="KW-1185">Reference proteome</keyword>
<sequence length="547" mass="62044">MSPNVMFMYLHEVVGNVDFPSFVPMKGLPMSFIERFVNSISSLFSVAMFNYRYLPLVEEACKEAGVCAPEMSPLQDITRRSAMTFINNVQSLETPVRPYVPAVVHAGGLNCRAAKPLPADLANWIEGSGDAGTIYFSLGSAVQPKDMPDTYREVFVNVFSSLPQRVIWKWHEGTMAGKPSNVKLAKWLPQQDILGHPGVRLFISHGGLFSTFETTYHAVPMLGIPLFADQATNMHKSTADGIAETIQWDDLSEELLKRTIVKMLSDDKYEKAVRQRSLLMRDQPLSPQETVAYWTQYVIRHRGAPHLRSPIKDLPCPNVMFTYLHEVVGNVDFPSFVPMMGLPMTHPMNFIERFLNSISSLFSWHEDTMAGKPSNVKLAKWLPQQDILGHPGVRLFISHGGLFSTFETTYHAVPMLGIPLFADQATNMHKSTADGIAETIQWDDLSEEWLKRTIVKMLSDDKYEKAVRQRSMLMRDQPLSPQETVAYWTQYVIRHRGAPHLRSPIKDLQWYEVYNVDVWLLLTTTLLGSVAGFMFLTVKLIRHCCRA</sequence>
<dbReference type="PANTHER" id="PTHR48043">
    <property type="entry name" value="EG:EG0003.4 PROTEIN-RELATED"/>
    <property type="match status" value="1"/>
</dbReference>
<keyword evidence="3" id="KW-0808">Transferase</keyword>
<dbReference type="GeneID" id="108673231"/>
<dbReference type="AlphaFoldDB" id="A0A979FTH3"/>
<dbReference type="FunFam" id="3.40.50.2000:FF:000050">
    <property type="entry name" value="UDP-glucuronosyltransferase"/>
    <property type="match status" value="2"/>
</dbReference>
<keyword evidence="4" id="KW-0472">Membrane</keyword>
<organism evidence="5 6">
    <name type="scientific">Hyalella azteca</name>
    <name type="common">Amphipod</name>
    <dbReference type="NCBI Taxonomy" id="294128"/>
    <lineage>
        <taxon>Eukaryota</taxon>
        <taxon>Metazoa</taxon>
        <taxon>Ecdysozoa</taxon>
        <taxon>Arthropoda</taxon>
        <taxon>Crustacea</taxon>
        <taxon>Multicrustacea</taxon>
        <taxon>Malacostraca</taxon>
        <taxon>Eumalacostraca</taxon>
        <taxon>Peracarida</taxon>
        <taxon>Amphipoda</taxon>
        <taxon>Senticaudata</taxon>
        <taxon>Talitrida</taxon>
        <taxon>Talitroidea</taxon>
        <taxon>Hyalellidae</taxon>
        <taxon>Hyalella</taxon>
    </lineage>
</organism>
<proteinExistence type="inferred from homology"/>
<dbReference type="OrthoDB" id="6345490at2759"/>
<dbReference type="Pfam" id="PF00201">
    <property type="entry name" value="UDPGT"/>
    <property type="match status" value="2"/>
</dbReference>
<gene>
    <name evidence="6" type="primary">LOC108673231</name>
</gene>
<evidence type="ECO:0000256" key="3">
    <source>
        <dbReference type="ARBA" id="ARBA00022679"/>
    </source>
</evidence>
<dbReference type="SUPFAM" id="SSF53756">
    <property type="entry name" value="UDP-Glycosyltransferase/glycogen phosphorylase"/>
    <property type="match status" value="2"/>
</dbReference>